<gene>
    <name evidence="2" type="ORF">F4560_004093</name>
</gene>
<dbReference type="Pfam" id="PF01636">
    <property type="entry name" value="APH"/>
    <property type="match status" value="1"/>
</dbReference>
<dbReference type="Gene3D" id="3.90.1200.10">
    <property type="match status" value="1"/>
</dbReference>
<dbReference type="SUPFAM" id="SSF56112">
    <property type="entry name" value="Protein kinase-like (PK-like)"/>
    <property type="match status" value="1"/>
</dbReference>
<dbReference type="InterPro" id="IPR011009">
    <property type="entry name" value="Kinase-like_dom_sf"/>
</dbReference>
<evidence type="ECO:0000313" key="2">
    <source>
        <dbReference type="EMBL" id="MBB5804325.1"/>
    </source>
</evidence>
<dbReference type="RefSeq" id="WP_184922135.1">
    <property type="nucleotide sequence ID" value="NZ_JACHMO010000001.1"/>
</dbReference>
<dbReference type="Proteomes" id="UP000552097">
    <property type="component" value="Unassembled WGS sequence"/>
</dbReference>
<protein>
    <recommendedName>
        <fullName evidence="1">Aminoglycoside phosphotransferase domain-containing protein</fullName>
    </recommendedName>
</protein>
<reference evidence="2 3" key="1">
    <citation type="submission" date="2020-08" db="EMBL/GenBank/DDBJ databases">
        <title>Sequencing the genomes of 1000 actinobacteria strains.</title>
        <authorList>
            <person name="Klenk H.-P."/>
        </authorList>
    </citation>
    <scope>NUCLEOTIDE SEQUENCE [LARGE SCALE GENOMIC DNA]</scope>
    <source>
        <strain evidence="2 3">DSM 45486</strain>
    </source>
</reference>
<dbReference type="InterPro" id="IPR002575">
    <property type="entry name" value="Aminoglycoside_PTrfase"/>
</dbReference>
<comment type="caution">
    <text evidence="2">The sequence shown here is derived from an EMBL/GenBank/DDBJ whole genome shotgun (WGS) entry which is preliminary data.</text>
</comment>
<feature type="domain" description="Aminoglycoside phosphotransferase" evidence="1">
    <location>
        <begin position="44"/>
        <end position="222"/>
    </location>
</feature>
<dbReference type="AlphaFoldDB" id="A0A7W9M1U7"/>
<organism evidence="2 3">
    <name type="scientific">Saccharothrix ecbatanensis</name>
    <dbReference type="NCBI Taxonomy" id="1105145"/>
    <lineage>
        <taxon>Bacteria</taxon>
        <taxon>Bacillati</taxon>
        <taxon>Actinomycetota</taxon>
        <taxon>Actinomycetes</taxon>
        <taxon>Pseudonocardiales</taxon>
        <taxon>Pseudonocardiaceae</taxon>
        <taxon>Saccharothrix</taxon>
    </lineage>
</organism>
<sequence length="300" mass="32757">METSDVTRAMAAATSVAASLGLPVSGATVLHNSNKLALRLTPCDVFARVAPVGQEVAQFEVELAQRLAEVGCPVCPLEPRADPRAYTRDGFTVTLWTYYEPVTPHVSPVDCAKALELLHVGMRKVDLPSPRFTDRITEAEEIVADPDRSPDLADADRVFLGGRLASLRRAIEERGAVEQLLHGEPHPGNVLSTKDGPLFIDLETCCRGPVEFDLAHVPEAVCEHYPNIDQGLLDECRQLVLAMVAAWRWQLGDEFPNGRLFGEELLRALHDGPPWPTLDTMNKRVGGPVEVAEGQAVQDC</sequence>
<name>A0A7W9M1U7_9PSEU</name>
<proteinExistence type="predicted"/>
<accession>A0A7W9M1U7</accession>
<evidence type="ECO:0000313" key="3">
    <source>
        <dbReference type="Proteomes" id="UP000552097"/>
    </source>
</evidence>
<keyword evidence="3" id="KW-1185">Reference proteome</keyword>
<evidence type="ECO:0000259" key="1">
    <source>
        <dbReference type="Pfam" id="PF01636"/>
    </source>
</evidence>
<dbReference type="EMBL" id="JACHMO010000001">
    <property type="protein sequence ID" value="MBB5804325.1"/>
    <property type="molecule type" value="Genomic_DNA"/>
</dbReference>